<evidence type="ECO:0000256" key="1">
    <source>
        <dbReference type="ARBA" id="ARBA00009005"/>
    </source>
</evidence>
<keyword evidence="6" id="KW-1185">Reference proteome</keyword>
<dbReference type="GO" id="GO:0004197">
    <property type="term" value="F:cysteine-type endopeptidase activity"/>
    <property type="evidence" value="ECO:0007669"/>
    <property type="project" value="InterPro"/>
</dbReference>
<dbReference type="InterPro" id="IPR011600">
    <property type="entry name" value="Pept_C14_caspase"/>
</dbReference>
<proteinExistence type="inferred from homology"/>
<dbReference type="SUPFAM" id="SSF52129">
    <property type="entry name" value="Caspase-like"/>
    <property type="match status" value="1"/>
</dbReference>
<dbReference type="PANTHER" id="PTHR48104:SF30">
    <property type="entry name" value="METACASPASE-1"/>
    <property type="match status" value="1"/>
</dbReference>
<dbReference type="GO" id="GO:0006915">
    <property type="term" value="P:apoptotic process"/>
    <property type="evidence" value="ECO:0007669"/>
    <property type="project" value="UniProtKB-KW"/>
</dbReference>
<sequence length="398" mass="44184">MDLSPSTSAVTPVPSMVFVIPVKPADPPVPSLSNLQHTRERDKALIIFLTYANGDEDVPPILTARSDADDMKKYLVEQGYLPDNITILTDDDAAVKPTRDVILQAIAKFMEGMQHGDRRVFFYAGHGCQVICKHHTETDGLDEGILVCGGKGFPFDSAKKTNLDPDEVAKYPGDHPHKEALKGFISDNELRKALVDSVPPGCRLVVSTITTDALLLMLIPAQAIFDTCHSGTILDLNYHWRWIDENFVTVPNTSKLKLTRTRVKARTITLVRGAEEVVCRFGEDLYLPRCTSPESILEAEVVCIASAGDRQTAWSKGDNTMTKAMLNILRSAKSKLTVIELMRSLLIKLRQAREESLTIGQHLRSKSEVDRLIKALKNAQLPQFGSLSRMARNKNMSF</sequence>
<dbReference type="InterPro" id="IPR050452">
    <property type="entry name" value="Metacaspase"/>
</dbReference>
<dbReference type="Gene3D" id="3.40.50.1460">
    <property type="match status" value="1"/>
</dbReference>
<dbReference type="AlphaFoldDB" id="A0A0C3RUK3"/>
<keyword evidence="3" id="KW-0788">Thiol protease</keyword>
<keyword evidence="3" id="KW-0645">Protease</keyword>
<keyword evidence="3" id="KW-0378">Hydrolase</keyword>
<evidence type="ECO:0000313" key="5">
    <source>
        <dbReference type="EMBL" id="KIP04711.1"/>
    </source>
</evidence>
<dbReference type="GO" id="GO:0006508">
    <property type="term" value="P:proteolysis"/>
    <property type="evidence" value="ECO:0007669"/>
    <property type="project" value="InterPro"/>
</dbReference>
<dbReference type="OrthoDB" id="3223806at2759"/>
<evidence type="ECO:0000256" key="3">
    <source>
        <dbReference type="ARBA" id="ARBA00022807"/>
    </source>
</evidence>
<evidence type="ECO:0000259" key="4">
    <source>
        <dbReference type="Pfam" id="PF00656"/>
    </source>
</evidence>
<evidence type="ECO:0000256" key="2">
    <source>
        <dbReference type="ARBA" id="ARBA00022703"/>
    </source>
</evidence>
<dbReference type="EMBL" id="KN840565">
    <property type="protein sequence ID" value="KIP04711.1"/>
    <property type="molecule type" value="Genomic_DNA"/>
</dbReference>
<protein>
    <recommendedName>
        <fullName evidence="4">Peptidase C14 caspase domain-containing protein</fullName>
    </recommendedName>
</protein>
<comment type="similarity">
    <text evidence="1">Belongs to the peptidase C14B family.</text>
</comment>
<dbReference type="GO" id="GO:0005737">
    <property type="term" value="C:cytoplasm"/>
    <property type="evidence" value="ECO:0007669"/>
    <property type="project" value="TreeGrafter"/>
</dbReference>
<name>A0A0C3RUK3_PHLG1</name>
<dbReference type="HOGENOM" id="CLU_692811_0_0_1"/>
<accession>A0A0C3RUK3</accession>
<dbReference type="Pfam" id="PF00656">
    <property type="entry name" value="Peptidase_C14"/>
    <property type="match status" value="1"/>
</dbReference>
<reference evidence="5 6" key="1">
    <citation type="journal article" date="2014" name="PLoS Genet.">
        <title>Analysis of the Phlebiopsis gigantea genome, transcriptome and secretome provides insight into its pioneer colonization strategies of wood.</title>
        <authorList>
            <person name="Hori C."/>
            <person name="Ishida T."/>
            <person name="Igarashi K."/>
            <person name="Samejima M."/>
            <person name="Suzuki H."/>
            <person name="Master E."/>
            <person name="Ferreira P."/>
            <person name="Ruiz-Duenas F.J."/>
            <person name="Held B."/>
            <person name="Canessa P."/>
            <person name="Larrondo L.F."/>
            <person name="Schmoll M."/>
            <person name="Druzhinina I.S."/>
            <person name="Kubicek C.P."/>
            <person name="Gaskell J.A."/>
            <person name="Kersten P."/>
            <person name="St John F."/>
            <person name="Glasner J."/>
            <person name="Sabat G."/>
            <person name="Splinter BonDurant S."/>
            <person name="Syed K."/>
            <person name="Yadav J."/>
            <person name="Mgbeahuruike A.C."/>
            <person name="Kovalchuk A."/>
            <person name="Asiegbu F.O."/>
            <person name="Lackner G."/>
            <person name="Hoffmeister D."/>
            <person name="Rencoret J."/>
            <person name="Gutierrez A."/>
            <person name="Sun H."/>
            <person name="Lindquist E."/>
            <person name="Barry K."/>
            <person name="Riley R."/>
            <person name="Grigoriev I.V."/>
            <person name="Henrissat B."/>
            <person name="Kues U."/>
            <person name="Berka R.M."/>
            <person name="Martinez A.T."/>
            <person name="Covert S.F."/>
            <person name="Blanchette R.A."/>
            <person name="Cullen D."/>
        </authorList>
    </citation>
    <scope>NUCLEOTIDE SEQUENCE [LARGE SCALE GENOMIC DNA]</scope>
    <source>
        <strain evidence="5 6">11061_1 CR5-6</strain>
    </source>
</reference>
<gene>
    <name evidence="5" type="ORF">PHLGIDRAFT_120484</name>
</gene>
<dbReference type="InterPro" id="IPR029030">
    <property type="entry name" value="Caspase-like_dom_sf"/>
</dbReference>
<feature type="domain" description="Peptidase C14 caspase" evidence="4">
    <location>
        <begin position="43"/>
        <end position="385"/>
    </location>
</feature>
<organism evidence="5 6">
    <name type="scientific">Phlebiopsis gigantea (strain 11061_1 CR5-6)</name>
    <name type="common">White-rot fungus</name>
    <name type="synonym">Peniophora gigantea</name>
    <dbReference type="NCBI Taxonomy" id="745531"/>
    <lineage>
        <taxon>Eukaryota</taxon>
        <taxon>Fungi</taxon>
        <taxon>Dikarya</taxon>
        <taxon>Basidiomycota</taxon>
        <taxon>Agaricomycotina</taxon>
        <taxon>Agaricomycetes</taxon>
        <taxon>Polyporales</taxon>
        <taxon>Phanerochaetaceae</taxon>
        <taxon>Phlebiopsis</taxon>
    </lineage>
</organism>
<keyword evidence="2" id="KW-0053">Apoptosis</keyword>
<evidence type="ECO:0000313" key="6">
    <source>
        <dbReference type="Proteomes" id="UP000053257"/>
    </source>
</evidence>
<dbReference type="Proteomes" id="UP000053257">
    <property type="component" value="Unassembled WGS sequence"/>
</dbReference>
<dbReference type="PANTHER" id="PTHR48104">
    <property type="entry name" value="METACASPASE-4"/>
    <property type="match status" value="1"/>
</dbReference>